<proteinExistence type="inferred from homology"/>
<feature type="signal peptide" evidence="8">
    <location>
        <begin position="1"/>
        <end position="21"/>
    </location>
</feature>
<dbReference type="PANTHER" id="PTHR11709">
    <property type="entry name" value="MULTI-COPPER OXIDASE"/>
    <property type="match status" value="1"/>
</dbReference>
<dbReference type="InterPro" id="IPR011707">
    <property type="entry name" value="Cu-oxidase-like_N"/>
</dbReference>
<dbReference type="InterPro" id="IPR033138">
    <property type="entry name" value="Cu_oxidase_CS"/>
</dbReference>
<keyword evidence="2" id="KW-0479">Metal-binding</keyword>
<feature type="domain" description="Plastocyanin-like" evidence="11">
    <location>
        <begin position="60"/>
        <end position="168"/>
    </location>
</feature>
<evidence type="ECO:0000259" key="10">
    <source>
        <dbReference type="Pfam" id="PF07731"/>
    </source>
</evidence>
<evidence type="ECO:0000313" key="12">
    <source>
        <dbReference type="EMBL" id="KAK5089464.1"/>
    </source>
</evidence>
<keyword evidence="3 8" id="KW-0732">Signal</keyword>
<feature type="domain" description="Plastocyanin-like" evidence="10">
    <location>
        <begin position="476"/>
        <end position="605"/>
    </location>
</feature>
<gene>
    <name evidence="12" type="ORF">LTR24_006185</name>
</gene>
<evidence type="ECO:0008006" key="14">
    <source>
        <dbReference type="Google" id="ProtNLM"/>
    </source>
</evidence>
<dbReference type="InterPro" id="IPR008972">
    <property type="entry name" value="Cupredoxin"/>
</dbReference>
<comment type="similarity">
    <text evidence="1">Belongs to the multicopper oxidase family.</text>
</comment>
<dbReference type="Pfam" id="PF07731">
    <property type="entry name" value="Cu-oxidase_2"/>
    <property type="match status" value="1"/>
</dbReference>
<dbReference type="Pfam" id="PF00394">
    <property type="entry name" value="Cu-oxidase"/>
    <property type="match status" value="1"/>
</dbReference>
<keyword evidence="6" id="KW-0325">Glycoprotein</keyword>
<protein>
    <recommendedName>
        <fullName evidence="14">Laccase</fullName>
    </recommendedName>
</protein>
<evidence type="ECO:0000256" key="8">
    <source>
        <dbReference type="SAM" id="SignalP"/>
    </source>
</evidence>
<keyword evidence="13" id="KW-1185">Reference proteome</keyword>
<evidence type="ECO:0000256" key="4">
    <source>
        <dbReference type="ARBA" id="ARBA00023002"/>
    </source>
</evidence>
<dbReference type="Pfam" id="PF07732">
    <property type="entry name" value="Cu-oxidase_3"/>
    <property type="match status" value="1"/>
</dbReference>
<dbReference type="Gene3D" id="2.60.40.420">
    <property type="entry name" value="Cupredoxins - blue copper proteins"/>
    <property type="match status" value="3"/>
</dbReference>
<evidence type="ECO:0000259" key="11">
    <source>
        <dbReference type="Pfam" id="PF07732"/>
    </source>
</evidence>
<evidence type="ECO:0000256" key="7">
    <source>
        <dbReference type="SAM" id="MobiDB-lite"/>
    </source>
</evidence>
<dbReference type="InterPro" id="IPR002355">
    <property type="entry name" value="Cu_oxidase_Cu_BS"/>
</dbReference>
<feature type="region of interest" description="Disordered" evidence="7">
    <location>
        <begin position="644"/>
        <end position="794"/>
    </location>
</feature>
<sequence length="819" mass="85052">MAGSRFTSAITFLSLASAALAAPLTSANSANVLERRGDDICSATSDCIPFTIELTWGGVDATGAGSRGAILTNGSMPGPALRMKVGECVDFKVINNLEVDTGVHFHGIQQTGTPWADGVPGLSQYAIQAGDTYMYRWTADEQGGYFYHSHYKGQMMDGLYGAIFVSPSDDEETPFSAIDSSAVDKLKLADAKTEPIFISDWSKYTFDQFFAVEQAGNVDIACADALILNGMGSQTCLSRDQITALSPPPIAKLTNGAGYTLKGCLPANTPATQGNFTRNLAAIPADVYDTCTPSTGKTFTLNVDQADGYAAMTFISPSGFALLKASIAGHKMWVYNYNGHYVTPQKVDQINVSNGDRVSVFVKLDQAVGDYQIQVSNLGLNQIISGFGTLSYKGSAATKATSSSLLNYAGNALSNTTTVVPFRAAKAAPVPAVACNGDAADRTFFFNIQKLSNQPDAYRWTLQGKTAYDMSRDDGTPLLYQDPSTIEESDIVKKTNHGEWVDIIMQTTGPLAQPHPIHKHANKFFMIGQGSGSFNWSSVAEAVAYNASMFNFNNPPYVDGYTTLAAESSSTWTVFRYQVEVPGAWFLHCHMQTHFSGGMAIAILDGVDKWPSVPSDAGKVCQGNGSSNSTWNPSCSCPAACPANSGKGPDGTGEGNGPNTGSSSSGSSTDSGKASGNASGSGNGSGSSSNSGESSGNGSGSSSNSGESSGNGSGSSSSSGESSSNTDSSNSSSSSTSTWDSSSTGSWENGVWVGNSNNPSTGDVTSSNGEGSTSYTPNPSTGSYGGNSTSPIKTFTGAASSSNVSLFTLLALAIAALSL</sequence>
<dbReference type="CDD" id="cd13898">
    <property type="entry name" value="CuRO_3_Abr2_like"/>
    <property type="match status" value="1"/>
</dbReference>
<evidence type="ECO:0000256" key="6">
    <source>
        <dbReference type="ARBA" id="ARBA00023180"/>
    </source>
</evidence>
<feature type="compositionally biased region" description="Low complexity" evidence="7">
    <location>
        <begin position="686"/>
        <end position="748"/>
    </location>
</feature>
<dbReference type="PANTHER" id="PTHR11709:SF488">
    <property type="entry name" value="LACCASE-RELATED"/>
    <property type="match status" value="1"/>
</dbReference>
<keyword evidence="4" id="KW-0560">Oxidoreductase</keyword>
<dbReference type="CDD" id="cd13850">
    <property type="entry name" value="CuRO_1_Abr2_like"/>
    <property type="match status" value="1"/>
</dbReference>
<evidence type="ECO:0000256" key="3">
    <source>
        <dbReference type="ARBA" id="ARBA00022729"/>
    </source>
</evidence>
<dbReference type="InterPro" id="IPR001117">
    <property type="entry name" value="Cu-oxidase_2nd"/>
</dbReference>
<dbReference type="PROSITE" id="PS00080">
    <property type="entry name" value="MULTICOPPER_OXIDASE2"/>
    <property type="match status" value="1"/>
</dbReference>
<feature type="compositionally biased region" description="Low complexity" evidence="7">
    <location>
        <begin position="659"/>
        <end position="678"/>
    </location>
</feature>
<keyword evidence="5" id="KW-0186">Copper</keyword>
<dbReference type="Proteomes" id="UP001345013">
    <property type="component" value="Unassembled WGS sequence"/>
</dbReference>
<dbReference type="InterPro" id="IPR045087">
    <property type="entry name" value="Cu-oxidase_fam"/>
</dbReference>
<feature type="compositionally biased region" description="Gly residues" evidence="7">
    <location>
        <begin position="648"/>
        <end position="658"/>
    </location>
</feature>
<dbReference type="SUPFAM" id="SSF49503">
    <property type="entry name" value="Cupredoxins"/>
    <property type="match status" value="3"/>
</dbReference>
<evidence type="ECO:0000256" key="5">
    <source>
        <dbReference type="ARBA" id="ARBA00023008"/>
    </source>
</evidence>
<dbReference type="InterPro" id="IPR011706">
    <property type="entry name" value="Cu-oxidase_C"/>
</dbReference>
<evidence type="ECO:0000313" key="13">
    <source>
        <dbReference type="Proteomes" id="UP001345013"/>
    </source>
</evidence>
<feature type="chain" id="PRO_5045200354" description="Laccase" evidence="8">
    <location>
        <begin position="22"/>
        <end position="819"/>
    </location>
</feature>
<evidence type="ECO:0000259" key="9">
    <source>
        <dbReference type="Pfam" id="PF00394"/>
    </source>
</evidence>
<name>A0ABR0K6Q0_9EURO</name>
<accession>A0ABR0K6Q0</accession>
<feature type="domain" description="Plastocyanin-like" evidence="9">
    <location>
        <begin position="196"/>
        <end position="392"/>
    </location>
</feature>
<dbReference type="PROSITE" id="PS00079">
    <property type="entry name" value="MULTICOPPER_OXIDASE1"/>
    <property type="match status" value="1"/>
</dbReference>
<evidence type="ECO:0000256" key="2">
    <source>
        <dbReference type="ARBA" id="ARBA00022723"/>
    </source>
</evidence>
<organism evidence="12 13">
    <name type="scientific">Lithohypha guttulata</name>
    <dbReference type="NCBI Taxonomy" id="1690604"/>
    <lineage>
        <taxon>Eukaryota</taxon>
        <taxon>Fungi</taxon>
        <taxon>Dikarya</taxon>
        <taxon>Ascomycota</taxon>
        <taxon>Pezizomycotina</taxon>
        <taxon>Eurotiomycetes</taxon>
        <taxon>Chaetothyriomycetidae</taxon>
        <taxon>Chaetothyriales</taxon>
        <taxon>Trichomeriaceae</taxon>
        <taxon>Lithohypha</taxon>
    </lineage>
</organism>
<reference evidence="12 13" key="1">
    <citation type="submission" date="2023-08" db="EMBL/GenBank/DDBJ databases">
        <title>Black Yeasts Isolated from many extreme environments.</title>
        <authorList>
            <person name="Coleine C."/>
            <person name="Stajich J.E."/>
            <person name="Selbmann L."/>
        </authorList>
    </citation>
    <scope>NUCLEOTIDE SEQUENCE [LARGE SCALE GENOMIC DNA]</scope>
    <source>
        <strain evidence="12 13">CCFEE 5885</strain>
    </source>
</reference>
<dbReference type="EMBL" id="JAVRRG010000077">
    <property type="protein sequence ID" value="KAK5089464.1"/>
    <property type="molecule type" value="Genomic_DNA"/>
</dbReference>
<evidence type="ECO:0000256" key="1">
    <source>
        <dbReference type="ARBA" id="ARBA00010609"/>
    </source>
</evidence>
<comment type="caution">
    <text evidence="12">The sequence shown here is derived from an EMBL/GenBank/DDBJ whole genome shotgun (WGS) entry which is preliminary data.</text>
</comment>
<feature type="compositionally biased region" description="Polar residues" evidence="7">
    <location>
        <begin position="754"/>
        <end position="794"/>
    </location>
</feature>